<keyword evidence="7" id="KW-0547">Nucleotide-binding</keyword>
<dbReference type="InterPro" id="IPR036061">
    <property type="entry name" value="CheW-like_dom_sf"/>
</dbReference>
<dbReference type="InterPro" id="IPR004105">
    <property type="entry name" value="CheA-like_dim"/>
</dbReference>
<evidence type="ECO:0000313" key="19">
    <source>
        <dbReference type="Proteomes" id="UP000245133"/>
    </source>
</evidence>
<dbReference type="CDD" id="cd00088">
    <property type="entry name" value="HPT"/>
    <property type="match status" value="1"/>
</dbReference>
<keyword evidence="5 13" id="KW-0597">Phosphoprotein</keyword>
<evidence type="ECO:0000259" key="15">
    <source>
        <dbReference type="PROSITE" id="PS50109"/>
    </source>
</evidence>
<dbReference type="PROSITE" id="PS50894">
    <property type="entry name" value="HPT"/>
    <property type="match status" value="1"/>
</dbReference>
<feature type="modified residue" description="Phosphohistidine" evidence="12">
    <location>
        <position position="48"/>
    </location>
</feature>
<evidence type="ECO:0000256" key="8">
    <source>
        <dbReference type="ARBA" id="ARBA00022777"/>
    </source>
</evidence>
<dbReference type="Proteomes" id="UP000245133">
    <property type="component" value="Unassembled WGS sequence"/>
</dbReference>
<dbReference type="SMART" id="SM00073">
    <property type="entry name" value="HPT"/>
    <property type="match status" value="1"/>
</dbReference>
<feature type="region of interest" description="Disordered" evidence="14">
    <location>
        <begin position="151"/>
        <end position="186"/>
    </location>
</feature>
<evidence type="ECO:0000256" key="7">
    <source>
        <dbReference type="ARBA" id="ARBA00022741"/>
    </source>
</evidence>
<dbReference type="Gene3D" id="3.30.565.10">
    <property type="entry name" value="Histidine kinase-like ATPase, C-terminal domain"/>
    <property type="match status" value="1"/>
</dbReference>
<evidence type="ECO:0000256" key="4">
    <source>
        <dbReference type="ARBA" id="ARBA00022500"/>
    </source>
</evidence>
<evidence type="ECO:0000256" key="3">
    <source>
        <dbReference type="ARBA" id="ARBA00021495"/>
    </source>
</evidence>
<evidence type="ECO:0000256" key="2">
    <source>
        <dbReference type="ARBA" id="ARBA00012438"/>
    </source>
</evidence>
<dbReference type="InterPro" id="IPR037006">
    <property type="entry name" value="CheA-like_homodim_sf"/>
</dbReference>
<evidence type="ECO:0000256" key="1">
    <source>
        <dbReference type="ARBA" id="ARBA00000085"/>
    </source>
</evidence>
<comment type="function">
    <text evidence="11">Involved in the transmission of sensory signals from the chemoreceptors to the flagellar motors. CheA is autophosphorylated; it can transfer its phosphate group to either CheB or CheY.</text>
</comment>
<evidence type="ECO:0000256" key="13">
    <source>
        <dbReference type="PROSITE-ProRule" id="PRU00169"/>
    </source>
</evidence>
<dbReference type="Gene3D" id="3.40.50.2300">
    <property type="match status" value="1"/>
</dbReference>
<dbReference type="SUPFAM" id="SSF52172">
    <property type="entry name" value="CheY-like"/>
    <property type="match status" value="1"/>
</dbReference>
<dbReference type="SUPFAM" id="SSF47226">
    <property type="entry name" value="Histidine-containing phosphotransfer domain, HPT domain"/>
    <property type="match status" value="1"/>
</dbReference>
<keyword evidence="4" id="KW-0145">Chemotaxis</keyword>
<dbReference type="PRINTS" id="PR00344">
    <property type="entry name" value="BCTRLSENSOR"/>
</dbReference>
<protein>
    <recommendedName>
        <fullName evidence="3">Chemotaxis protein CheA</fullName>
        <ecNumber evidence="2">2.7.13.3</ecNumber>
    </recommendedName>
</protein>
<dbReference type="Gene3D" id="1.20.120.160">
    <property type="entry name" value="HPT domain"/>
    <property type="match status" value="1"/>
</dbReference>
<evidence type="ECO:0000256" key="10">
    <source>
        <dbReference type="ARBA" id="ARBA00023012"/>
    </source>
</evidence>
<dbReference type="InterPro" id="IPR005467">
    <property type="entry name" value="His_kinase_dom"/>
</dbReference>
<dbReference type="InterPro" id="IPR008207">
    <property type="entry name" value="Sig_transdc_His_kin_Hpt_dom"/>
</dbReference>
<gene>
    <name evidence="18" type="ORF">LPTSP4_00110</name>
</gene>
<proteinExistence type="predicted"/>
<dbReference type="Gene3D" id="2.30.30.40">
    <property type="entry name" value="SH3 Domains"/>
    <property type="match status" value="1"/>
</dbReference>
<accession>A0A2P2DV52</accession>
<evidence type="ECO:0000256" key="11">
    <source>
        <dbReference type="ARBA" id="ARBA00035100"/>
    </source>
</evidence>
<dbReference type="InterPro" id="IPR036641">
    <property type="entry name" value="HPT_dom_sf"/>
</dbReference>
<dbReference type="InterPro" id="IPR051315">
    <property type="entry name" value="Bact_Chemotaxis_CheA"/>
</dbReference>
<feature type="domain" description="HPt" evidence="17">
    <location>
        <begin position="1"/>
        <end position="112"/>
    </location>
</feature>
<dbReference type="SMART" id="SM00387">
    <property type="entry name" value="HATPase_c"/>
    <property type="match status" value="1"/>
</dbReference>
<keyword evidence="10" id="KW-0902">Two-component regulatory system</keyword>
<dbReference type="OrthoDB" id="9803176at2"/>
<dbReference type="GO" id="GO:0006935">
    <property type="term" value="P:chemotaxis"/>
    <property type="evidence" value="ECO:0007669"/>
    <property type="project" value="UniProtKB-KW"/>
</dbReference>
<reference evidence="18 19" key="1">
    <citation type="submission" date="2018-02" db="EMBL/GenBank/DDBJ databases">
        <title>Novel Leptospira species isolated from soil and water in Japan.</title>
        <authorList>
            <person name="Nakao R."/>
            <person name="Masuzawa T."/>
        </authorList>
    </citation>
    <scope>NUCLEOTIDE SEQUENCE [LARGE SCALE GENOMIC DNA]</scope>
    <source>
        <strain evidence="18 19">YH101</strain>
    </source>
</reference>
<dbReference type="GO" id="GO:0000155">
    <property type="term" value="F:phosphorelay sensor kinase activity"/>
    <property type="evidence" value="ECO:0007669"/>
    <property type="project" value="InterPro"/>
</dbReference>
<evidence type="ECO:0000256" key="12">
    <source>
        <dbReference type="PROSITE-ProRule" id="PRU00110"/>
    </source>
</evidence>
<dbReference type="RefSeq" id="WP_108972393.1">
    <property type="nucleotide sequence ID" value="NZ_BFBB01000001.1"/>
</dbReference>
<dbReference type="InterPro" id="IPR003594">
    <property type="entry name" value="HATPase_dom"/>
</dbReference>
<evidence type="ECO:0000313" key="18">
    <source>
        <dbReference type="EMBL" id="GBF48512.1"/>
    </source>
</evidence>
<feature type="domain" description="Histidine kinase" evidence="15">
    <location>
        <begin position="268"/>
        <end position="475"/>
    </location>
</feature>
<evidence type="ECO:0000256" key="6">
    <source>
        <dbReference type="ARBA" id="ARBA00022679"/>
    </source>
</evidence>
<dbReference type="Pfam" id="PF01584">
    <property type="entry name" value="CheW"/>
    <property type="match status" value="1"/>
</dbReference>
<keyword evidence="6" id="KW-0808">Transferase</keyword>
<dbReference type="AlphaFoldDB" id="A0A2P2DV52"/>
<dbReference type="SMART" id="SM00448">
    <property type="entry name" value="REC"/>
    <property type="match status" value="1"/>
</dbReference>
<dbReference type="InterPro" id="IPR004358">
    <property type="entry name" value="Sig_transdc_His_kin-like_C"/>
</dbReference>
<dbReference type="GO" id="GO:0005524">
    <property type="term" value="F:ATP binding"/>
    <property type="evidence" value="ECO:0007669"/>
    <property type="project" value="UniProtKB-KW"/>
</dbReference>
<keyword evidence="8 18" id="KW-0418">Kinase</keyword>
<dbReference type="InterPro" id="IPR001789">
    <property type="entry name" value="Sig_transdc_resp-reg_receiver"/>
</dbReference>
<feature type="modified residue" description="4-aspartylphosphate" evidence="13">
    <location>
        <position position="684"/>
    </location>
</feature>
<dbReference type="InterPro" id="IPR002545">
    <property type="entry name" value="CheW-lke_dom"/>
</dbReference>
<evidence type="ECO:0000256" key="14">
    <source>
        <dbReference type="SAM" id="MobiDB-lite"/>
    </source>
</evidence>
<evidence type="ECO:0000259" key="17">
    <source>
        <dbReference type="PROSITE" id="PS50894"/>
    </source>
</evidence>
<dbReference type="PANTHER" id="PTHR43395">
    <property type="entry name" value="SENSOR HISTIDINE KINASE CHEA"/>
    <property type="match status" value="1"/>
</dbReference>
<keyword evidence="19" id="KW-1185">Reference proteome</keyword>
<organism evidence="18 19">
    <name type="scientific">Leptospira ryugenii</name>
    <dbReference type="NCBI Taxonomy" id="1917863"/>
    <lineage>
        <taxon>Bacteria</taxon>
        <taxon>Pseudomonadati</taxon>
        <taxon>Spirochaetota</taxon>
        <taxon>Spirochaetia</taxon>
        <taxon>Leptospirales</taxon>
        <taxon>Leptospiraceae</taxon>
        <taxon>Leptospira</taxon>
    </lineage>
</organism>
<feature type="domain" description="Response regulatory" evidence="16">
    <location>
        <begin position="635"/>
        <end position="751"/>
    </location>
</feature>
<dbReference type="Pfam" id="PF01627">
    <property type="entry name" value="Hpt"/>
    <property type="match status" value="1"/>
</dbReference>
<evidence type="ECO:0000256" key="5">
    <source>
        <dbReference type="ARBA" id="ARBA00022553"/>
    </source>
</evidence>
<evidence type="ECO:0000259" key="16">
    <source>
        <dbReference type="PROSITE" id="PS50110"/>
    </source>
</evidence>
<dbReference type="InterPro" id="IPR011006">
    <property type="entry name" value="CheY-like_superfamily"/>
</dbReference>
<dbReference type="EC" id="2.7.13.3" evidence="2"/>
<dbReference type="GO" id="GO:0005737">
    <property type="term" value="C:cytoplasm"/>
    <property type="evidence" value="ECO:0007669"/>
    <property type="project" value="InterPro"/>
</dbReference>
<comment type="catalytic activity">
    <reaction evidence="1">
        <text>ATP + protein L-histidine = ADP + protein N-phospho-L-histidine.</text>
        <dbReference type="EC" id="2.7.13.3"/>
    </reaction>
</comment>
<dbReference type="FunFam" id="3.30.565.10:FF:000016">
    <property type="entry name" value="Chemotaxis protein CheA, putative"/>
    <property type="match status" value="1"/>
</dbReference>
<dbReference type="PROSITE" id="PS50109">
    <property type="entry name" value="HIS_KIN"/>
    <property type="match status" value="1"/>
</dbReference>
<dbReference type="SUPFAM" id="SSF50341">
    <property type="entry name" value="CheW-like"/>
    <property type="match status" value="1"/>
</dbReference>
<dbReference type="Pfam" id="PF02895">
    <property type="entry name" value="H-kinase_dim"/>
    <property type="match status" value="1"/>
</dbReference>
<dbReference type="Pfam" id="PF00072">
    <property type="entry name" value="Response_reg"/>
    <property type="match status" value="1"/>
</dbReference>
<dbReference type="PROSITE" id="PS50110">
    <property type="entry name" value="RESPONSE_REGULATORY"/>
    <property type="match status" value="1"/>
</dbReference>
<dbReference type="SMART" id="SM01231">
    <property type="entry name" value="H-kinase_dim"/>
    <property type="match status" value="1"/>
</dbReference>
<comment type="caution">
    <text evidence="18">The sequence shown here is derived from an EMBL/GenBank/DDBJ whole genome shotgun (WGS) entry which is preliminary data.</text>
</comment>
<dbReference type="Gene3D" id="1.10.287.560">
    <property type="entry name" value="Histidine kinase CheA-like, homodimeric domain"/>
    <property type="match status" value="1"/>
</dbReference>
<name>A0A2P2DV52_9LEPT</name>
<evidence type="ECO:0000256" key="9">
    <source>
        <dbReference type="ARBA" id="ARBA00022840"/>
    </source>
</evidence>
<dbReference type="Pfam" id="PF02518">
    <property type="entry name" value="HATPase_c"/>
    <property type="match status" value="1"/>
</dbReference>
<dbReference type="SUPFAM" id="SSF55874">
    <property type="entry name" value="ATPase domain of HSP90 chaperone/DNA topoisomerase II/histidine kinase"/>
    <property type="match status" value="1"/>
</dbReference>
<dbReference type="PANTHER" id="PTHR43395:SF10">
    <property type="entry name" value="CHEMOTAXIS PROTEIN CHEA"/>
    <property type="match status" value="1"/>
</dbReference>
<dbReference type="InterPro" id="IPR036890">
    <property type="entry name" value="HATPase_C_sf"/>
</dbReference>
<sequence length="754" mass="85073">MKIEDDEIREIFESDSLEHIQKIESGILDLEQSPTSSEGFKSIFREAHSLKGSAGILGLKEIESITHVLEEYLSKISKGYSEHKLEDNDRIFYVLDQLKLLVNQAVTGEKAKVDIKKTVEILLGKESLPSGNEKTTSPKLGGIQNPAKLEHEPQVAKPVSKTPAESQQPEEKTFVEPQQTKAAQKKGFRIETMRVDPEKLDILLSNTGELIVAKNRIQKRSAEISELLLHLEEFSKFWRGLAGMDPKAKGDWDSILRKLTSLKVKSQQDATKLDLISNKLEEGVQKVRLLPLSSVFEIFPRVVRDISRELGKEVYLTLEGGDVTADKLIIEECKDSLMHLVRNSLDHGIETREERESLGKATPARIKISGNQKENFIYLVIEDDGRGLDLQTIKEKAIAKGIFDISEIEEMSESQIFSIIFHQGFSTRSEVTNISGRGYGMDIVRNFADRFKGTIEIESSKSKGTKFTIKIPTNFSTSHVLIIGVNGWKYGIPTEFVKQSLVMRKEEIRFVESKPTIRFGNEPVRVVSFSDFFPVSYTKKENIKKNKRYETCIILEYNGEKIGILIDYIYEKQEILLKPFIGILDKIHNLSGTTILESGEICCIVNIANFFQDLKGKPYLQSIKEETISNKKNKTILIIEDSLITRAQLQRIIESDGYPVLTAINGQEGLEKCKLSPPDLILTDIEMPVMDGFGFISELKKNEAYQKIPIVILTSLGAKEHIERGKELGADSYLVKSQFDQSILLKTVERLVAG</sequence>
<dbReference type="EMBL" id="BFBB01000001">
    <property type="protein sequence ID" value="GBF48512.1"/>
    <property type="molecule type" value="Genomic_DNA"/>
</dbReference>
<keyword evidence="9" id="KW-0067">ATP-binding</keyword>
<dbReference type="SMART" id="SM00260">
    <property type="entry name" value="CheW"/>
    <property type="match status" value="1"/>
</dbReference>